<dbReference type="PANTHER" id="PTHR19328:SF75">
    <property type="entry name" value="ALDOSE SUGAR DEHYDROGENASE YLII"/>
    <property type="match status" value="1"/>
</dbReference>
<name>A0ABV6YDN9_9HYPH</name>
<dbReference type="Pfam" id="PF07995">
    <property type="entry name" value="GSDH"/>
    <property type="match status" value="1"/>
</dbReference>
<dbReference type="Gene3D" id="2.150.10.10">
    <property type="entry name" value="Serralysin-like metalloprotease, C-terminal"/>
    <property type="match status" value="1"/>
</dbReference>
<evidence type="ECO:0000313" key="3">
    <source>
        <dbReference type="Proteomes" id="UP001593940"/>
    </source>
</evidence>
<dbReference type="Pfam" id="PF00353">
    <property type="entry name" value="HemolysinCabind"/>
    <property type="match status" value="3"/>
</dbReference>
<gene>
    <name evidence="2" type="ORF">ACETIH_21705</name>
</gene>
<organism evidence="2 3">
    <name type="scientific">Microvirga arabica</name>
    <dbReference type="NCBI Taxonomy" id="1128671"/>
    <lineage>
        <taxon>Bacteria</taxon>
        <taxon>Pseudomonadati</taxon>
        <taxon>Pseudomonadota</taxon>
        <taxon>Alphaproteobacteria</taxon>
        <taxon>Hyphomicrobiales</taxon>
        <taxon>Methylobacteriaceae</taxon>
        <taxon>Microvirga</taxon>
    </lineage>
</organism>
<protein>
    <submittedName>
        <fullName evidence="2">PQQ-dependent sugar dehydrogenase</fullName>
    </submittedName>
</protein>
<keyword evidence="3" id="KW-1185">Reference proteome</keyword>
<dbReference type="InterPro" id="IPR018511">
    <property type="entry name" value="Hemolysin-typ_Ca-bd_CS"/>
</dbReference>
<dbReference type="RefSeq" id="WP_377030965.1">
    <property type="nucleotide sequence ID" value="NZ_JBHOMY010000083.1"/>
</dbReference>
<dbReference type="Proteomes" id="UP001593940">
    <property type="component" value="Unassembled WGS sequence"/>
</dbReference>
<dbReference type="SUPFAM" id="SSF51120">
    <property type="entry name" value="beta-Roll"/>
    <property type="match status" value="2"/>
</dbReference>
<dbReference type="EMBL" id="JBHOMY010000083">
    <property type="protein sequence ID" value="MFC1459271.1"/>
    <property type="molecule type" value="Genomic_DNA"/>
</dbReference>
<proteinExistence type="predicted"/>
<accession>A0ABV6YDN9</accession>
<evidence type="ECO:0000313" key="2">
    <source>
        <dbReference type="EMBL" id="MFC1459271.1"/>
    </source>
</evidence>
<dbReference type="InterPro" id="IPR012938">
    <property type="entry name" value="Glc/Sorbosone_DH"/>
</dbReference>
<dbReference type="PANTHER" id="PTHR19328">
    <property type="entry name" value="HEDGEHOG-INTERACTING PROTEIN"/>
    <property type="match status" value="1"/>
</dbReference>
<dbReference type="InterPro" id="IPR011041">
    <property type="entry name" value="Quinoprot_gluc/sorb_DH_b-prop"/>
</dbReference>
<evidence type="ECO:0000259" key="1">
    <source>
        <dbReference type="Pfam" id="PF07995"/>
    </source>
</evidence>
<dbReference type="PRINTS" id="PR00313">
    <property type="entry name" value="CABNDNGRPT"/>
</dbReference>
<reference evidence="2 3" key="1">
    <citation type="submission" date="2024-09" db="EMBL/GenBank/DDBJ databases">
        <title>Nodulacao em especies de Leguminosae Basais da Amazonia e Caracterizacao dos Rizobios e Bacterias Associadas aos Nodulos.</title>
        <authorList>
            <person name="Jambeiro I.C.A."/>
            <person name="Lopes I.S."/>
            <person name="Aguiar E.R.G.R."/>
            <person name="Santos A.F.J."/>
            <person name="Dos Santos J.M.F."/>
            <person name="Gross E."/>
        </authorList>
    </citation>
    <scope>NUCLEOTIDE SEQUENCE [LARGE SCALE GENOMIC DNA]</scope>
    <source>
        <strain evidence="2 3">BRUESC1165</strain>
    </source>
</reference>
<dbReference type="InterPro" id="IPR011049">
    <property type="entry name" value="Serralysin-like_metalloprot_C"/>
</dbReference>
<dbReference type="Gene3D" id="2.120.10.30">
    <property type="entry name" value="TolB, C-terminal domain"/>
    <property type="match status" value="1"/>
</dbReference>
<feature type="domain" description="Glucose/Sorbosone dehydrogenase" evidence="1">
    <location>
        <begin position="44"/>
        <end position="344"/>
    </location>
</feature>
<comment type="caution">
    <text evidence="2">The sequence shown here is derived from an EMBL/GenBank/DDBJ whole genome shotgun (WGS) entry which is preliminary data.</text>
</comment>
<dbReference type="PROSITE" id="PS00330">
    <property type="entry name" value="HEMOLYSIN_CALCIUM"/>
    <property type="match status" value="4"/>
</dbReference>
<dbReference type="SUPFAM" id="SSF50952">
    <property type="entry name" value="Soluble quinoprotein glucose dehydrogenase"/>
    <property type="match status" value="1"/>
</dbReference>
<sequence>MAVRTGTHAADRLTGTGSADTIYGYDPHARTPATMAASVIVSGLENPLYLTSAPGNARHLFILEKRGLVKVYDTSTGQTLGTSFLNVSSDVRADGEQGLLGLAFAPDFASSRKFYVYLSNTSGDVEIREYKTLAGNPLIADTSSMRLINRIDFPSSTNHRGGWIGFGPDCYLYVATGDGANGANSQSLGNQLGKILRLDVNADAFPADPVRNYALPADNPASIAGIDDSAVGTGIYAAGLRNPWRVSFDRHTGEMYIGDVGQNTYEEINLGRPGANYGWSVTEGPFNPGTYPNYTNPIHAYDHDRGQSVTGGYVYRGPEQDFQGTYFFSDFVSHRIWSLQRSSGSWTFTDLTGTVSVGGGPIGSVSSMGEDASGNLYIVDYGGKIFRLDLKSGSGPHPGSDAADILYGRGGNDRIYGGGGNDTLYGGSGSDILRGGAGADLLLGGSGFDYADYRDASGRVILDLSKTTQSGSEASGDRLSSIQGAFGGAFNDVLRGSASHNTLRGGAGNDSLSGNAGDDRLYGEAGRDTIWGSAGKDWLSGGQEADVFRWLSIGTVGSALDRADVVRDFSSRAHDRLDLTRIDANTLRDGNQAFSFIGKGGFTAAGQIRYEAVGSEARVFLNTDADLQAEGTIRLLAVRSLKAGDFLL</sequence>
<dbReference type="InterPro" id="IPR011042">
    <property type="entry name" value="6-blade_b-propeller_TolB-like"/>
</dbReference>
<dbReference type="InterPro" id="IPR001343">
    <property type="entry name" value="Hemolysn_Ca-bd"/>
</dbReference>